<gene>
    <name evidence="2" type="ORF">ESY86_13965</name>
</gene>
<feature type="domain" description="DUF4296" evidence="1">
    <location>
        <begin position="25"/>
        <end position="107"/>
    </location>
</feature>
<reference evidence="2 3" key="1">
    <citation type="submission" date="2019-08" db="EMBL/GenBank/DDBJ databases">
        <title>Genomes of Subsaximicrobium wynnwilliamsii strains.</title>
        <authorList>
            <person name="Bowman J.P."/>
        </authorList>
    </citation>
    <scope>NUCLEOTIDE SEQUENCE [LARGE SCALE GENOMIC DNA]</scope>
    <source>
        <strain evidence="2 3">2-80-2</strain>
    </source>
</reference>
<organism evidence="2 3">
    <name type="scientific">Subsaximicrobium wynnwilliamsii</name>
    <dbReference type="NCBI Taxonomy" id="291179"/>
    <lineage>
        <taxon>Bacteria</taxon>
        <taxon>Pseudomonadati</taxon>
        <taxon>Bacteroidota</taxon>
        <taxon>Flavobacteriia</taxon>
        <taxon>Flavobacteriales</taxon>
        <taxon>Flavobacteriaceae</taxon>
        <taxon>Subsaximicrobium</taxon>
    </lineage>
</organism>
<evidence type="ECO:0000259" key="1">
    <source>
        <dbReference type="Pfam" id="PF14129"/>
    </source>
</evidence>
<evidence type="ECO:0000313" key="2">
    <source>
        <dbReference type="EMBL" id="TXD88201.1"/>
    </source>
</evidence>
<name>A0A5C6ZF55_9FLAO</name>
<accession>A0A5C6ZF55</accession>
<dbReference type="InterPro" id="IPR025381">
    <property type="entry name" value="DUF4296"/>
</dbReference>
<evidence type="ECO:0000313" key="3">
    <source>
        <dbReference type="Proteomes" id="UP000321578"/>
    </source>
</evidence>
<dbReference type="EMBL" id="VORO01000016">
    <property type="protein sequence ID" value="TXD88201.1"/>
    <property type="molecule type" value="Genomic_DNA"/>
</dbReference>
<dbReference type="PROSITE" id="PS51257">
    <property type="entry name" value="PROKAR_LIPOPROTEIN"/>
    <property type="match status" value="1"/>
</dbReference>
<keyword evidence="3" id="KW-1185">Reference proteome</keyword>
<dbReference type="RefSeq" id="WP_147087210.1">
    <property type="nucleotide sequence ID" value="NZ_VORM01000015.1"/>
</dbReference>
<protein>
    <submittedName>
        <fullName evidence="2">DUF4296 domain-containing protein</fullName>
    </submittedName>
</protein>
<sequence>MKYLMLLLILGLGMGCAKDIRPKKPDNLIAKEQMVNVLYDIAILNAAKGALKNVLEEEGIYPQKYLFEKHKIDSLQFAQSNDYYSYDVSTYEEIIDQVNAKIEAQRKIYEDKVDKEAKRQQRKKDSIRKLSDRVNQALIKPDVKAKTDTTQ</sequence>
<proteinExistence type="predicted"/>
<dbReference type="AlphaFoldDB" id="A0A5C6ZF55"/>
<dbReference type="Proteomes" id="UP000321578">
    <property type="component" value="Unassembled WGS sequence"/>
</dbReference>
<comment type="caution">
    <text evidence="2">The sequence shown here is derived from an EMBL/GenBank/DDBJ whole genome shotgun (WGS) entry which is preliminary data.</text>
</comment>
<dbReference type="OrthoDB" id="1525222at2"/>
<dbReference type="Pfam" id="PF14129">
    <property type="entry name" value="DUF4296"/>
    <property type="match status" value="1"/>
</dbReference>